<dbReference type="Proteomes" id="UP001341840">
    <property type="component" value="Unassembled WGS sequence"/>
</dbReference>
<name>A0ABU6YWH2_9FABA</name>
<evidence type="ECO:0008006" key="4">
    <source>
        <dbReference type="Google" id="ProtNLM"/>
    </source>
</evidence>
<evidence type="ECO:0000256" key="1">
    <source>
        <dbReference type="SAM" id="MobiDB-lite"/>
    </source>
</evidence>
<sequence>MSRRKTPVVKLKNVPSKDPPQLSQLPLRKWFANKELWEDYQSFYSKMPILPPRFLSEGLLPEDKYPEFWELLDHQGLRPPLFARESYYPRMMATAATTLRLHNGLHDSEGDGEFRLWFRLAGFKYTLDLDQFSSVLGLRNTGILFNGGSVVTKRLTSFDSETTAQRLRVSRIIGKKYSVSAMKTDHRLLQYMLSYIWLPRRGNHGVLTEEDLIILWAIVQKVTLNWPYLIAQHLVYSTASSLNTGLGHGALWTKIFEHLGVDLSGEETVLVDDKNAITSRHLNKMGRGPKAATEENEDAGEGSLHPKNVGSSTCVPPEFMESFTQGMQSFRSSLSENIQGIHRRLDGCESRLSMQDKEIQEFGNDMHRYFSRAAQSEDQGHQDDAPGQE</sequence>
<comment type="caution">
    <text evidence="2">The sequence shown here is derived from an EMBL/GenBank/DDBJ whole genome shotgun (WGS) entry which is preliminary data.</text>
</comment>
<evidence type="ECO:0000313" key="3">
    <source>
        <dbReference type="Proteomes" id="UP001341840"/>
    </source>
</evidence>
<proteinExistence type="predicted"/>
<keyword evidence="3" id="KW-1185">Reference proteome</keyword>
<accession>A0ABU6YWH2</accession>
<feature type="region of interest" description="Disordered" evidence="1">
    <location>
        <begin position="370"/>
        <end position="389"/>
    </location>
</feature>
<reference evidence="2 3" key="1">
    <citation type="journal article" date="2023" name="Plants (Basel)">
        <title>Bridging the Gap: Combining Genomics and Transcriptomics Approaches to Understand Stylosanthes scabra, an Orphan Legume from the Brazilian Caatinga.</title>
        <authorList>
            <person name="Ferreira-Neto J.R.C."/>
            <person name="da Silva M.D."/>
            <person name="Binneck E."/>
            <person name="de Melo N.F."/>
            <person name="da Silva R.H."/>
            <person name="de Melo A.L.T.M."/>
            <person name="Pandolfi V."/>
            <person name="Bustamante F.O."/>
            <person name="Brasileiro-Vidal A.C."/>
            <person name="Benko-Iseppon A.M."/>
        </authorList>
    </citation>
    <scope>NUCLEOTIDE SEQUENCE [LARGE SCALE GENOMIC DNA]</scope>
    <source>
        <tissue evidence="2">Leaves</tissue>
    </source>
</reference>
<organism evidence="2 3">
    <name type="scientific">Stylosanthes scabra</name>
    <dbReference type="NCBI Taxonomy" id="79078"/>
    <lineage>
        <taxon>Eukaryota</taxon>
        <taxon>Viridiplantae</taxon>
        <taxon>Streptophyta</taxon>
        <taxon>Embryophyta</taxon>
        <taxon>Tracheophyta</taxon>
        <taxon>Spermatophyta</taxon>
        <taxon>Magnoliopsida</taxon>
        <taxon>eudicotyledons</taxon>
        <taxon>Gunneridae</taxon>
        <taxon>Pentapetalae</taxon>
        <taxon>rosids</taxon>
        <taxon>fabids</taxon>
        <taxon>Fabales</taxon>
        <taxon>Fabaceae</taxon>
        <taxon>Papilionoideae</taxon>
        <taxon>50 kb inversion clade</taxon>
        <taxon>dalbergioids sensu lato</taxon>
        <taxon>Dalbergieae</taxon>
        <taxon>Pterocarpus clade</taxon>
        <taxon>Stylosanthes</taxon>
    </lineage>
</organism>
<feature type="region of interest" description="Disordered" evidence="1">
    <location>
        <begin position="281"/>
        <end position="311"/>
    </location>
</feature>
<feature type="region of interest" description="Disordered" evidence="1">
    <location>
        <begin position="1"/>
        <end position="20"/>
    </location>
</feature>
<protein>
    <recommendedName>
        <fullName evidence="4">Aminotransferase-like plant mobile domain-containing protein</fullName>
    </recommendedName>
</protein>
<gene>
    <name evidence="2" type="ORF">PIB30_088388</name>
</gene>
<feature type="compositionally biased region" description="Basic and acidic residues" evidence="1">
    <location>
        <begin position="378"/>
        <end position="389"/>
    </location>
</feature>
<evidence type="ECO:0000313" key="2">
    <source>
        <dbReference type="EMBL" id="MED6212948.1"/>
    </source>
</evidence>
<dbReference type="EMBL" id="JASCZI010243256">
    <property type="protein sequence ID" value="MED6212948.1"/>
    <property type="molecule type" value="Genomic_DNA"/>
</dbReference>